<sequence length="218" mass="25026">MINIQDERICKTKCARGKGYTAGASVIKSILMNDIEAKLNFDTGAFYTYVGKDYLQAILPEWKNYLLPIEGIQFSSSSNDMYPLDILDTKLVFPHPDGRMSIKMEIVVMVTCTSQHIILGNDYLHIYGIEINNHKDRYFTFGENKRQKFSFYNIPKQILIVSSNEDTYREEFLSNQIVEAQINPLLSPRIRHELIGVFYTYKNAFSSNNEPLGAIKGN</sequence>
<protein>
    <submittedName>
        <fullName evidence="1">Uncharacterized protein</fullName>
    </submittedName>
</protein>
<gene>
    <name evidence="1" type="ORF">O181_083951</name>
</gene>
<keyword evidence="2" id="KW-1185">Reference proteome</keyword>
<evidence type="ECO:0000313" key="1">
    <source>
        <dbReference type="EMBL" id="MBW0544236.1"/>
    </source>
</evidence>
<name>A0A9Q3FVK3_9BASI</name>
<accession>A0A9Q3FVK3</accession>
<organism evidence="1 2">
    <name type="scientific">Austropuccinia psidii MF-1</name>
    <dbReference type="NCBI Taxonomy" id="1389203"/>
    <lineage>
        <taxon>Eukaryota</taxon>
        <taxon>Fungi</taxon>
        <taxon>Dikarya</taxon>
        <taxon>Basidiomycota</taxon>
        <taxon>Pucciniomycotina</taxon>
        <taxon>Pucciniomycetes</taxon>
        <taxon>Pucciniales</taxon>
        <taxon>Sphaerophragmiaceae</taxon>
        <taxon>Austropuccinia</taxon>
    </lineage>
</organism>
<comment type="caution">
    <text evidence="1">The sequence shown here is derived from an EMBL/GenBank/DDBJ whole genome shotgun (WGS) entry which is preliminary data.</text>
</comment>
<dbReference type="Proteomes" id="UP000765509">
    <property type="component" value="Unassembled WGS sequence"/>
</dbReference>
<proteinExistence type="predicted"/>
<dbReference type="AlphaFoldDB" id="A0A9Q3FVK3"/>
<evidence type="ECO:0000313" key="2">
    <source>
        <dbReference type="Proteomes" id="UP000765509"/>
    </source>
</evidence>
<reference evidence="1" key="1">
    <citation type="submission" date="2021-03" db="EMBL/GenBank/DDBJ databases">
        <title>Draft genome sequence of rust myrtle Austropuccinia psidii MF-1, a brazilian biotype.</title>
        <authorList>
            <person name="Quecine M.C."/>
            <person name="Pachon D.M.R."/>
            <person name="Bonatelli M.L."/>
            <person name="Correr F.H."/>
            <person name="Franceschini L.M."/>
            <person name="Leite T.F."/>
            <person name="Margarido G.R.A."/>
            <person name="Almeida C.A."/>
            <person name="Ferrarezi J.A."/>
            <person name="Labate C.A."/>
        </authorList>
    </citation>
    <scope>NUCLEOTIDE SEQUENCE</scope>
    <source>
        <strain evidence="1">MF-1</strain>
    </source>
</reference>
<dbReference type="EMBL" id="AVOT02049052">
    <property type="protein sequence ID" value="MBW0544236.1"/>
    <property type="molecule type" value="Genomic_DNA"/>
</dbReference>